<comment type="catalytic activity">
    <reaction evidence="4">
        <text>alpha,alpha-trehalose + H2O = alpha-D-glucose + beta-D-glucose</text>
        <dbReference type="Rhea" id="RHEA:32675"/>
        <dbReference type="ChEBI" id="CHEBI:15377"/>
        <dbReference type="ChEBI" id="CHEBI:15903"/>
        <dbReference type="ChEBI" id="CHEBI:16551"/>
        <dbReference type="ChEBI" id="CHEBI:17925"/>
        <dbReference type="EC" id="3.2.1.28"/>
    </reaction>
</comment>
<feature type="compositionally biased region" description="Basic and acidic residues" evidence="5">
    <location>
        <begin position="10"/>
        <end position="25"/>
    </location>
</feature>
<dbReference type="SUPFAM" id="SSF48208">
    <property type="entry name" value="Six-hairpin glycosidases"/>
    <property type="match status" value="1"/>
</dbReference>
<feature type="region of interest" description="Disordered" evidence="5">
    <location>
        <begin position="1"/>
        <end position="25"/>
    </location>
</feature>
<organism evidence="6 7">
    <name type="scientific">Puccinia striiformis f. sp. tritici PST-78</name>
    <dbReference type="NCBI Taxonomy" id="1165861"/>
    <lineage>
        <taxon>Eukaryota</taxon>
        <taxon>Fungi</taxon>
        <taxon>Dikarya</taxon>
        <taxon>Basidiomycota</taxon>
        <taxon>Pucciniomycotina</taxon>
        <taxon>Pucciniomycetes</taxon>
        <taxon>Pucciniales</taxon>
        <taxon>Pucciniaceae</taxon>
        <taxon>Puccinia</taxon>
    </lineage>
</organism>
<protein>
    <recommendedName>
        <fullName evidence="4">Trehalase</fullName>
        <ecNumber evidence="4">3.2.1.28</ecNumber>
    </recommendedName>
    <alternativeName>
        <fullName evidence="4">Alpha-trehalose glucohydrolase</fullName>
    </alternativeName>
</protein>
<dbReference type="PANTHER" id="PTHR23403">
    <property type="entry name" value="TREHALASE"/>
    <property type="match status" value="1"/>
</dbReference>
<evidence type="ECO:0000313" key="6">
    <source>
        <dbReference type="EMBL" id="KNF04990.1"/>
    </source>
</evidence>
<dbReference type="Pfam" id="PF01204">
    <property type="entry name" value="Trehalase"/>
    <property type="match status" value="1"/>
</dbReference>
<dbReference type="InterPro" id="IPR018232">
    <property type="entry name" value="Glyco_hydro_37_CS"/>
</dbReference>
<dbReference type="OrthoDB" id="3542292at2759"/>
<keyword evidence="2 4" id="KW-0378">Hydrolase</keyword>
<keyword evidence="3 4" id="KW-0326">Glycosidase</keyword>
<dbReference type="EMBL" id="AJIL01000010">
    <property type="protein sequence ID" value="KNF04990.1"/>
    <property type="molecule type" value="Genomic_DNA"/>
</dbReference>
<evidence type="ECO:0000256" key="3">
    <source>
        <dbReference type="ARBA" id="ARBA00023295"/>
    </source>
</evidence>
<evidence type="ECO:0000313" key="7">
    <source>
        <dbReference type="Proteomes" id="UP000054564"/>
    </source>
</evidence>
<dbReference type="PRINTS" id="PR00744">
    <property type="entry name" value="GLHYDRLASE37"/>
</dbReference>
<dbReference type="InterPro" id="IPR012341">
    <property type="entry name" value="6hp_glycosidase-like_sf"/>
</dbReference>
<sequence>MRLISTNSHTKTEVKQREGRRRASTEQVEKLIEEINLRWTSLIRSNLSILDLLQDPKIPNGTSKPKLYVHTSGNDTVESIRNQLIQLNPSGEIDQINILKLPSDINSFPNLEDHGTLYLPFPYVVPGGRFQEMYAWDSFFIAIGLLRDNQTRLARNMVDNYIYQIEHYGTILNGNRTYYLTRSQLPLLTPLIKLILPTVRTEVRQVWLRRAIDAAEKYHKYWTTGPHLTPSTGLSRFFDFGTPGSSPPEIIHESDPKDGSSAHSRVKHFFRDHYLTGIPDYDISEYYDLNTDTLTPKFMDNDRAMRESGFDTSSRFGPFNSKILDFNPICLNSLIYLMEKDLSELYTLIDPSTARPPGSKIIHHNNKSKFWLNKSLKRRELIHTYNWDSKSGVYLDYDYIEKTRKEYIFGTTFIPLWAGLSTLEHATEVCKNGVGQLEIGGGISTSTKEAGDQWDKPYVWAPLQFFAVDGLRRYGFDLIADRIAANFNSMVLKTWLNTGHLWEKYNGVKRDQSVVLKFGYPTNEAGFGWTNAVFTHFYDQLKSAGKVDDSLLLDGIPVPVGAGTEQISGMKPPTTGTLDNSISELVLKDLGIEDLEWVEIGVDHPPL</sequence>
<comment type="similarity">
    <text evidence="1 4">Belongs to the glycosyl hydrolase 37 family.</text>
</comment>
<evidence type="ECO:0000256" key="5">
    <source>
        <dbReference type="SAM" id="MobiDB-lite"/>
    </source>
</evidence>
<dbReference type="Proteomes" id="UP000054564">
    <property type="component" value="Unassembled WGS sequence"/>
</dbReference>
<dbReference type="EC" id="3.2.1.28" evidence="4"/>
<gene>
    <name evidence="6" type="ORF">PSTG_02046</name>
</gene>
<evidence type="ECO:0000256" key="4">
    <source>
        <dbReference type="RuleBase" id="RU361180"/>
    </source>
</evidence>
<dbReference type="InterPro" id="IPR008928">
    <property type="entry name" value="6-hairpin_glycosidase_sf"/>
</dbReference>
<dbReference type="GO" id="GO:0005993">
    <property type="term" value="P:trehalose catabolic process"/>
    <property type="evidence" value="ECO:0007669"/>
    <property type="project" value="TreeGrafter"/>
</dbReference>
<evidence type="ECO:0000256" key="1">
    <source>
        <dbReference type="ARBA" id="ARBA00005615"/>
    </source>
</evidence>
<dbReference type="PROSITE" id="PS00928">
    <property type="entry name" value="TREHALASE_2"/>
    <property type="match status" value="1"/>
</dbReference>
<proteinExistence type="inferred from homology"/>
<dbReference type="InterPro" id="IPR001661">
    <property type="entry name" value="Glyco_hydro_37"/>
</dbReference>
<comment type="caution">
    <text evidence="6">The sequence shown here is derived from an EMBL/GenBank/DDBJ whole genome shotgun (WGS) entry which is preliminary data.</text>
</comment>
<dbReference type="PANTHER" id="PTHR23403:SF6">
    <property type="entry name" value="CYTOSOLIC NEUTRAL TREHALASE-RELATED"/>
    <property type="match status" value="1"/>
</dbReference>
<accession>A0A0L0W172</accession>
<dbReference type="GO" id="GO:0004555">
    <property type="term" value="F:alpha,alpha-trehalase activity"/>
    <property type="evidence" value="ECO:0007669"/>
    <property type="project" value="UniProtKB-EC"/>
</dbReference>
<evidence type="ECO:0000256" key="2">
    <source>
        <dbReference type="ARBA" id="ARBA00022801"/>
    </source>
</evidence>
<reference evidence="7" key="1">
    <citation type="submission" date="2014-03" db="EMBL/GenBank/DDBJ databases">
        <title>The Genome Sequence of Puccinia striiformis f. sp. tritici PST-78.</title>
        <authorList>
            <consortium name="The Broad Institute Genome Sequencing Platform"/>
            <person name="Cuomo C."/>
            <person name="Hulbert S."/>
            <person name="Chen X."/>
            <person name="Walker B."/>
            <person name="Young S.K."/>
            <person name="Zeng Q."/>
            <person name="Gargeya S."/>
            <person name="Fitzgerald M."/>
            <person name="Haas B."/>
            <person name="Abouelleil A."/>
            <person name="Alvarado L."/>
            <person name="Arachchi H.M."/>
            <person name="Berlin A.M."/>
            <person name="Chapman S.B."/>
            <person name="Goldberg J."/>
            <person name="Griggs A."/>
            <person name="Gujja S."/>
            <person name="Hansen M."/>
            <person name="Howarth C."/>
            <person name="Imamovic A."/>
            <person name="Larimer J."/>
            <person name="McCowan C."/>
            <person name="Montmayeur A."/>
            <person name="Murphy C."/>
            <person name="Neiman D."/>
            <person name="Pearson M."/>
            <person name="Priest M."/>
            <person name="Roberts A."/>
            <person name="Saif S."/>
            <person name="Shea T."/>
            <person name="Sisk P."/>
            <person name="Sykes S."/>
            <person name="Wortman J."/>
            <person name="Nusbaum C."/>
            <person name="Birren B."/>
        </authorList>
    </citation>
    <scope>NUCLEOTIDE SEQUENCE [LARGE SCALE GENOMIC DNA]</scope>
    <source>
        <strain evidence="7">race PST-78</strain>
    </source>
</reference>
<dbReference type="Gene3D" id="1.50.10.10">
    <property type="match status" value="1"/>
</dbReference>
<dbReference type="STRING" id="1165861.A0A0L0W172"/>
<dbReference type="AlphaFoldDB" id="A0A0L0W172"/>
<name>A0A0L0W172_9BASI</name>
<keyword evidence="7" id="KW-1185">Reference proteome</keyword>